<sequence length="280" mass="32461">MMKRFIPLLICFSSIAFGAETVNFPLTLKEKGSDESRLVMKSILDASIDSETNLKHEKDVGERLKKVTQAAFDWGVKEGQYYFNKINQNQLNNYDSKLQVLANFAQFIVDGKLLLPKVVISERLFQRINDSKVRTTGFSYSLFEPAKIITQPPTWRDYLSIALQKPSKPSALFLPRSKQEESVFRYEFERGWEYGREQASIIFEENYKRLERDLKLHFNFLDLAMTNVLRMPSLRSTDPTVVVSSDGKTLYGNDVFYSIDQQSTFEKLDKWKPVFIEGGR</sequence>
<keyword evidence="2" id="KW-0614">Plasmid</keyword>
<dbReference type="Proteomes" id="UP000304912">
    <property type="component" value="Plasmid plas12"/>
</dbReference>
<dbReference type="InterPro" id="IPR031618">
    <property type="entry name" value="T4SS_TraI"/>
</dbReference>
<proteinExistence type="predicted"/>
<dbReference type="Pfam" id="PF16932">
    <property type="entry name" value="T4SS_TraI"/>
    <property type="match status" value="1"/>
</dbReference>
<keyword evidence="3" id="KW-1185">Reference proteome</keyword>
<protein>
    <recommendedName>
        <fullName evidence="4">Type IV secretion system protein DotC</fullName>
    </recommendedName>
</protein>
<accession>A0A5B7YJQ6</accession>
<name>A0A5B7YJQ6_9ALTE</name>
<evidence type="ECO:0000256" key="1">
    <source>
        <dbReference type="SAM" id="SignalP"/>
    </source>
</evidence>
<keyword evidence="1" id="KW-0732">Signal</keyword>
<evidence type="ECO:0000313" key="3">
    <source>
        <dbReference type="Proteomes" id="UP000304912"/>
    </source>
</evidence>
<evidence type="ECO:0000313" key="2">
    <source>
        <dbReference type="EMBL" id="QCZ95533.1"/>
    </source>
</evidence>
<dbReference type="OrthoDB" id="7992122at2"/>
<organism evidence="2 3">
    <name type="scientific">Salinimonas iocasae</name>
    <dbReference type="NCBI Taxonomy" id="2572577"/>
    <lineage>
        <taxon>Bacteria</taxon>
        <taxon>Pseudomonadati</taxon>
        <taxon>Pseudomonadota</taxon>
        <taxon>Gammaproteobacteria</taxon>
        <taxon>Alteromonadales</taxon>
        <taxon>Alteromonadaceae</taxon>
        <taxon>Alteromonas/Salinimonas group</taxon>
        <taxon>Salinimonas</taxon>
    </lineage>
</organism>
<feature type="chain" id="PRO_5023081763" description="Type IV secretion system protein DotC" evidence="1">
    <location>
        <begin position="19"/>
        <end position="280"/>
    </location>
</feature>
<dbReference type="KEGG" id="salk:FBQ74_18605"/>
<feature type="signal peptide" evidence="1">
    <location>
        <begin position="1"/>
        <end position="18"/>
    </location>
</feature>
<dbReference type="AlphaFoldDB" id="A0A5B7YJQ6"/>
<dbReference type="RefSeq" id="WP_139758219.1">
    <property type="nucleotide sequence ID" value="NZ_CP039853.1"/>
</dbReference>
<reference evidence="2 3" key="1">
    <citation type="submission" date="2019-04" db="EMBL/GenBank/DDBJ databases">
        <title>Salinimonas iocasae sp. nov., a halophilic bacterium isolated from the outer tube casing of tubeworms in Okinawa Trough.</title>
        <authorList>
            <person name="Zhang H."/>
            <person name="Wang H."/>
            <person name="Li C."/>
        </authorList>
    </citation>
    <scope>NUCLEOTIDE SEQUENCE [LARGE SCALE GENOMIC DNA]</scope>
    <source>
        <strain evidence="2 3">KX18D6</strain>
        <plasmid evidence="2 3">plas12</plasmid>
    </source>
</reference>
<gene>
    <name evidence="2" type="ORF">FBQ74_18605</name>
</gene>
<geneLocation type="plasmid" evidence="2 3">
    <name>plas12</name>
</geneLocation>
<evidence type="ECO:0008006" key="4">
    <source>
        <dbReference type="Google" id="ProtNLM"/>
    </source>
</evidence>
<dbReference type="EMBL" id="CP039853">
    <property type="protein sequence ID" value="QCZ95533.1"/>
    <property type="molecule type" value="Genomic_DNA"/>
</dbReference>